<organism evidence="2 3">
    <name type="scientific">Macrosiphum euphorbiae</name>
    <name type="common">potato aphid</name>
    <dbReference type="NCBI Taxonomy" id="13131"/>
    <lineage>
        <taxon>Eukaryota</taxon>
        <taxon>Metazoa</taxon>
        <taxon>Ecdysozoa</taxon>
        <taxon>Arthropoda</taxon>
        <taxon>Hexapoda</taxon>
        <taxon>Insecta</taxon>
        <taxon>Pterygota</taxon>
        <taxon>Neoptera</taxon>
        <taxon>Paraneoptera</taxon>
        <taxon>Hemiptera</taxon>
        <taxon>Sternorrhyncha</taxon>
        <taxon>Aphidomorpha</taxon>
        <taxon>Aphidoidea</taxon>
        <taxon>Aphididae</taxon>
        <taxon>Macrosiphini</taxon>
        <taxon>Macrosiphum</taxon>
    </lineage>
</organism>
<accession>A0AAV0VQV0</accession>
<comment type="caution">
    <text evidence="2">The sequence shown here is derived from an EMBL/GenBank/DDBJ whole genome shotgun (WGS) entry which is preliminary data.</text>
</comment>
<feature type="region of interest" description="Disordered" evidence="1">
    <location>
        <begin position="1"/>
        <end position="24"/>
    </location>
</feature>
<sequence length="122" mass="14652">MDFPTDMHRRNTILRRPPPPLHQTLPVRTDRAEVVAFYLNDPIVTILYNIAAAFTRYTTGQESRLDCENRINFDIIWYTQYADLQKENRRDYTGKRTLVNRRGFASEMDFPNDMHRRNRIPY</sequence>
<protein>
    <submittedName>
        <fullName evidence="2">Uncharacterized protein</fullName>
    </submittedName>
</protein>
<name>A0AAV0VQV0_9HEMI</name>
<dbReference type="EMBL" id="CARXXK010000001">
    <property type="protein sequence ID" value="CAI6346677.1"/>
    <property type="molecule type" value="Genomic_DNA"/>
</dbReference>
<dbReference type="Proteomes" id="UP001160148">
    <property type="component" value="Unassembled WGS sequence"/>
</dbReference>
<dbReference type="AlphaFoldDB" id="A0AAV0VQV0"/>
<proteinExistence type="predicted"/>
<evidence type="ECO:0000256" key="1">
    <source>
        <dbReference type="SAM" id="MobiDB-lite"/>
    </source>
</evidence>
<evidence type="ECO:0000313" key="3">
    <source>
        <dbReference type="Proteomes" id="UP001160148"/>
    </source>
</evidence>
<gene>
    <name evidence="2" type="ORF">MEUPH1_LOCUS3562</name>
</gene>
<keyword evidence="3" id="KW-1185">Reference proteome</keyword>
<reference evidence="2 3" key="1">
    <citation type="submission" date="2023-01" db="EMBL/GenBank/DDBJ databases">
        <authorList>
            <person name="Whitehead M."/>
        </authorList>
    </citation>
    <scope>NUCLEOTIDE SEQUENCE [LARGE SCALE GENOMIC DNA]</scope>
</reference>
<evidence type="ECO:0000313" key="2">
    <source>
        <dbReference type="EMBL" id="CAI6346677.1"/>
    </source>
</evidence>